<evidence type="ECO:0000313" key="2">
    <source>
        <dbReference type="Proteomes" id="UP000041314"/>
    </source>
</evidence>
<sequence>MWLPVQRPGRKNEEKVGPQAFPVHLTQAGDFSAKRLGIAHKGYAIAEFDVQPLRQPLFHGDFARFWRPVTGDQRIMRRARILPGQIQFTVE</sequence>
<organism evidence="1 2">
    <name type="scientific">Salmonella enterica subsp. enterica serovar Bovismorbificans</name>
    <dbReference type="NCBI Taxonomy" id="58097"/>
    <lineage>
        <taxon>Bacteria</taxon>
        <taxon>Pseudomonadati</taxon>
        <taxon>Pseudomonadota</taxon>
        <taxon>Gammaproteobacteria</taxon>
        <taxon>Enterobacterales</taxon>
        <taxon>Enterobacteriaceae</taxon>
        <taxon>Salmonella</taxon>
    </lineage>
</organism>
<accession>A0A655BLN9</accession>
<name>A0A655BLN9_SALET</name>
<dbReference type="Proteomes" id="UP000041314">
    <property type="component" value="Unassembled WGS sequence"/>
</dbReference>
<dbReference type="AlphaFoldDB" id="A0A655BLN9"/>
<protein>
    <submittedName>
        <fullName evidence="1">Uncharacterized protein</fullName>
    </submittedName>
</protein>
<proteinExistence type="predicted"/>
<evidence type="ECO:0000313" key="1">
    <source>
        <dbReference type="EMBL" id="CNT58189.1"/>
    </source>
</evidence>
<dbReference type="EMBL" id="CQPA01000001">
    <property type="protein sequence ID" value="CNT58189.1"/>
    <property type="molecule type" value="Genomic_DNA"/>
</dbReference>
<reference evidence="1 2" key="1">
    <citation type="submission" date="2015-03" db="EMBL/GenBank/DDBJ databases">
        <authorList>
            <consortium name="Pathogen Informatics"/>
        </authorList>
    </citation>
    <scope>NUCLEOTIDE SEQUENCE [LARGE SCALE GENOMIC DNA]</scope>
    <source>
        <strain evidence="1 2">A1104</strain>
    </source>
</reference>
<gene>
    <name evidence="1" type="ORF">ERS008198_00249</name>
</gene>